<proteinExistence type="predicted"/>
<dbReference type="EMBL" id="JAKJXP020000006">
    <property type="protein sequence ID" value="KAK7756499.1"/>
    <property type="molecule type" value="Genomic_DNA"/>
</dbReference>
<dbReference type="PANTHER" id="PTHR31313:SF79">
    <property type="entry name" value="C6 FINGER DOMAIN-CONTAINING PROTEIN"/>
    <property type="match status" value="1"/>
</dbReference>
<feature type="region of interest" description="Disordered" evidence="7">
    <location>
        <begin position="297"/>
        <end position="337"/>
    </location>
</feature>
<keyword evidence="2" id="KW-0862">Zinc</keyword>
<protein>
    <recommendedName>
        <fullName evidence="10">Transcription factor domain-containing protein</fullName>
    </recommendedName>
</protein>
<evidence type="ECO:0000256" key="2">
    <source>
        <dbReference type="ARBA" id="ARBA00022833"/>
    </source>
</evidence>
<accession>A0AAN9YW14</accession>
<feature type="compositionally biased region" description="Low complexity" evidence="7">
    <location>
        <begin position="297"/>
        <end position="309"/>
    </location>
</feature>
<comment type="caution">
    <text evidence="8">The sequence shown here is derived from an EMBL/GenBank/DDBJ whole genome shotgun (WGS) entry which is preliminary data.</text>
</comment>
<evidence type="ECO:0000256" key="6">
    <source>
        <dbReference type="ARBA" id="ARBA00023242"/>
    </source>
</evidence>
<dbReference type="CDD" id="cd12148">
    <property type="entry name" value="fungal_TF_MHR"/>
    <property type="match status" value="1"/>
</dbReference>
<keyword evidence="5" id="KW-0804">Transcription</keyword>
<keyword evidence="4" id="KW-0238">DNA-binding</keyword>
<evidence type="ECO:0000256" key="7">
    <source>
        <dbReference type="SAM" id="MobiDB-lite"/>
    </source>
</evidence>
<reference evidence="8 9" key="1">
    <citation type="submission" date="2024-02" db="EMBL/GenBank/DDBJ databases">
        <title>De novo assembly and annotation of 12 fungi associated with fruit tree decline syndrome in Ontario, Canada.</title>
        <authorList>
            <person name="Sulman M."/>
            <person name="Ellouze W."/>
            <person name="Ilyukhin E."/>
        </authorList>
    </citation>
    <scope>NUCLEOTIDE SEQUENCE [LARGE SCALE GENOMIC DNA]</scope>
    <source>
        <strain evidence="8 9">M11/M66-122</strain>
    </source>
</reference>
<organism evidence="8 9">
    <name type="scientific">Diatrype stigma</name>
    <dbReference type="NCBI Taxonomy" id="117547"/>
    <lineage>
        <taxon>Eukaryota</taxon>
        <taxon>Fungi</taxon>
        <taxon>Dikarya</taxon>
        <taxon>Ascomycota</taxon>
        <taxon>Pezizomycotina</taxon>
        <taxon>Sordariomycetes</taxon>
        <taxon>Xylariomycetidae</taxon>
        <taxon>Xylariales</taxon>
        <taxon>Diatrypaceae</taxon>
        <taxon>Diatrype</taxon>
    </lineage>
</organism>
<sequence>MAKDLGLHEHFEDHQVGKPCGSSPAECLTKSRIWQTIFVCETMIAASQGRNDLAVDPETVDFNLPRHIPGFDDAEYIVSRNFVYFIRIVRTMNRMIRAYSKIKRKKDWGLDPNITKFNPTLTGALDDLPADLAITFPPDGSPPWLPSHFIGNLHSYYYLSIILGLRPQLNFLDPNSPDGLWKSHMVLSYNSAKALCRVQESMLQSFGLSGLRCMQRGISFTIYAILGCLVLHLVALTSPDPDLNTDARDYFTRHMRLLEKTMDSWPLPDMLKQIDAVREAFSADTRKPFVLKPSFPYGSPSSSHLSSPPRTNTFKPPMLRTTSLDPNIDSQADQHSQVSYMKHPITPISAASGDNKSDSSPAAQSLIMMPSGQNAQGQAMPHGMTLPETPPSWNPSRIFE</sequence>
<evidence type="ECO:0000256" key="1">
    <source>
        <dbReference type="ARBA" id="ARBA00022723"/>
    </source>
</evidence>
<feature type="region of interest" description="Disordered" evidence="7">
    <location>
        <begin position="370"/>
        <end position="400"/>
    </location>
</feature>
<keyword evidence="1" id="KW-0479">Metal-binding</keyword>
<keyword evidence="3" id="KW-0805">Transcription regulation</keyword>
<dbReference type="GO" id="GO:0003677">
    <property type="term" value="F:DNA binding"/>
    <property type="evidence" value="ECO:0007669"/>
    <property type="project" value="UniProtKB-KW"/>
</dbReference>
<gene>
    <name evidence="8" type="ORF">SLS62_001333</name>
</gene>
<evidence type="ECO:0000256" key="4">
    <source>
        <dbReference type="ARBA" id="ARBA00023125"/>
    </source>
</evidence>
<evidence type="ECO:0000313" key="9">
    <source>
        <dbReference type="Proteomes" id="UP001320420"/>
    </source>
</evidence>
<keyword evidence="9" id="KW-1185">Reference proteome</keyword>
<dbReference type="Proteomes" id="UP001320420">
    <property type="component" value="Unassembled WGS sequence"/>
</dbReference>
<keyword evidence="6" id="KW-0539">Nucleus</keyword>
<evidence type="ECO:0000256" key="3">
    <source>
        <dbReference type="ARBA" id="ARBA00023015"/>
    </source>
</evidence>
<dbReference type="PANTHER" id="PTHR31313">
    <property type="entry name" value="TY1 ENHANCER ACTIVATOR"/>
    <property type="match status" value="1"/>
</dbReference>
<evidence type="ECO:0000256" key="5">
    <source>
        <dbReference type="ARBA" id="ARBA00023163"/>
    </source>
</evidence>
<evidence type="ECO:0000313" key="8">
    <source>
        <dbReference type="EMBL" id="KAK7756499.1"/>
    </source>
</evidence>
<evidence type="ECO:0008006" key="10">
    <source>
        <dbReference type="Google" id="ProtNLM"/>
    </source>
</evidence>
<dbReference type="AlphaFoldDB" id="A0AAN9YW14"/>
<name>A0AAN9YW14_9PEZI</name>
<dbReference type="InterPro" id="IPR051615">
    <property type="entry name" value="Transcr_Regulatory_Elem"/>
</dbReference>
<feature type="compositionally biased region" description="Polar residues" evidence="7">
    <location>
        <begin position="310"/>
        <end position="337"/>
    </location>
</feature>
<dbReference type="GO" id="GO:0046872">
    <property type="term" value="F:metal ion binding"/>
    <property type="evidence" value="ECO:0007669"/>
    <property type="project" value="UniProtKB-KW"/>
</dbReference>